<sequence>MYYKGIVVEIKEKYALVMDSSGNINKIKLKHKLNVGDAIFFSDEDIIKDSKLLKFKKKTFILPIVTAALIFFAVLMNLPSKNINTTSSPYALVTLDINPSIGIEVDENETVLNVKGLNNDGKNMDLNNFKGKSFDEVIKSLKTSIENNKKIKNKDSIILGFAFLGNNHNKAFEDNIKNIVKDNFKGFKIVYINSNKEDTKKAENKGLSIGRYKISEELGDDLDDKIENMSVDELIKLLNKKGTPTYLNEEIKDEIEDRYEDKYENSKSSKKDLEDTKESKDKDKDDSKNIEKSDNDKDSLKKSKDNDKDDDKENLEDKKSSSKDTDKDDLEDIKTTNKEDSDDD</sequence>
<feature type="domain" description="RsgI N-terminal anti-sigma" evidence="8">
    <location>
        <begin position="3"/>
        <end position="50"/>
    </location>
</feature>
<evidence type="ECO:0000256" key="4">
    <source>
        <dbReference type="ARBA" id="ARBA00022989"/>
    </source>
</evidence>
<dbReference type="InterPro" id="IPR024449">
    <property type="entry name" value="Anti-sigma_RsgI_N"/>
</dbReference>
<keyword evidence="5 7" id="KW-0472">Membrane</keyword>
<organism evidence="9 10">
    <name type="scientific">Eubacterium multiforme</name>
    <dbReference type="NCBI Taxonomy" id="83339"/>
    <lineage>
        <taxon>Bacteria</taxon>
        <taxon>Bacillati</taxon>
        <taxon>Bacillota</taxon>
        <taxon>Clostridia</taxon>
        <taxon>Eubacteriales</taxon>
        <taxon>Eubacteriaceae</taxon>
        <taxon>Eubacterium</taxon>
    </lineage>
</organism>
<evidence type="ECO:0000259" key="8">
    <source>
        <dbReference type="PROSITE" id="PS51849"/>
    </source>
</evidence>
<keyword evidence="4 7" id="KW-1133">Transmembrane helix</keyword>
<evidence type="ECO:0000256" key="3">
    <source>
        <dbReference type="ARBA" id="ARBA00022692"/>
    </source>
</evidence>
<keyword evidence="3 7" id="KW-0812">Transmembrane</keyword>
<evidence type="ECO:0000256" key="5">
    <source>
        <dbReference type="ARBA" id="ARBA00023136"/>
    </source>
</evidence>
<proteinExistence type="predicted"/>
<dbReference type="PROSITE" id="PS51849">
    <property type="entry name" value="RSGI_N"/>
    <property type="match status" value="1"/>
</dbReference>
<evidence type="ECO:0000256" key="7">
    <source>
        <dbReference type="SAM" id="Phobius"/>
    </source>
</evidence>
<evidence type="ECO:0000313" key="10">
    <source>
        <dbReference type="Proteomes" id="UP001228504"/>
    </source>
</evidence>
<name>A0ABT9UXW8_9FIRM</name>
<keyword evidence="10" id="KW-1185">Reference proteome</keyword>
<evidence type="ECO:0000313" key="9">
    <source>
        <dbReference type="EMBL" id="MDQ0151154.1"/>
    </source>
</evidence>
<gene>
    <name evidence="9" type="ORF">J2S18_003131</name>
</gene>
<feature type="transmembrane region" description="Helical" evidence="7">
    <location>
        <begin position="60"/>
        <end position="78"/>
    </location>
</feature>
<dbReference type="RefSeq" id="WP_307488157.1">
    <property type="nucleotide sequence ID" value="NZ_JAUSUF010000019.1"/>
</dbReference>
<accession>A0ABT9UXW8</accession>
<comment type="subcellular location">
    <subcellularLocation>
        <location evidence="1">Cell membrane</location>
        <topology evidence="1">Single-pass membrane protein</topology>
    </subcellularLocation>
</comment>
<evidence type="ECO:0000256" key="1">
    <source>
        <dbReference type="ARBA" id="ARBA00004162"/>
    </source>
</evidence>
<dbReference type="EMBL" id="JAUSUF010000019">
    <property type="protein sequence ID" value="MDQ0151154.1"/>
    <property type="molecule type" value="Genomic_DNA"/>
</dbReference>
<keyword evidence="2" id="KW-1003">Cell membrane</keyword>
<dbReference type="Pfam" id="PF23750">
    <property type="entry name" value="RsgI_M"/>
    <property type="match status" value="1"/>
</dbReference>
<feature type="region of interest" description="Disordered" evidence="6">
    <location>
        <begin position="259"/>
        <end position="344"/>
    </location>
</feature>
<dbReference type="InterPro" id="IPR055431">
    <property type="entry name" value="RsgI_M"/>
</dbReference>
<protein>
    <recommendedName>
        <fullName evidence="8">RsgI N-terminal anti-sigma domain-containing protein</fullName>
    </recommendedName>
</protein>
<dbReference type="Proteomes" id="UP001228504">
    <property type="component" value="Unassembled WGS sequence"/>
</dbReference>
<evidence type="ECO:0000256" key="6">
    <source>
        <dbReference type="SAM" id="MobiDB-lite"/>
    </source>
</evidence>
<reference evidence="9 10" key="1">
    <citation type="submission" date="2023-07" db="EMBL/GenBank/DDBJ databases">
        <title>Genomic Encyclopedia of Type Strains, Phase IV (KMG-IV): sequencing the most valuable type-strain genomes for metagenomic binning, comparative biology and taxonomic classification.</title>
        <authorList>
            <person name="Goeker M."/>
        </authorList>
    </citation>
    <scope>NUCLEOTIDE SEQUENCE [LARGE SCALE GENOMIC DNA]</scope>
    <source>
        <strain evidence="9 10">DSM 20694</strain>
    </source>
</reference>
<dbReference type="Pfam" id="PF12791">
    <property type="entry name" value="RsgI_N"/>
    <property type="match status" value="1"/>
</dbReference>
<comment type="caution">
    <text evidence="9">The sequence shown here is derived from an EMBL/GenBank/DDBJ whole genome shotgun (WGS) entry which is preliminary data.</text>
</comment>
<evidence type="ECO:0000256" key="2">
    <source>
        <dbReference type="ARBA" id="ARBA00022475"/>
    </source>
</evidence>